<dbReference type="FunFam" id="3.30.565.10:FF:000006">
    <property type="entry name" value="Sensor histidine kinase WalK"/>
    <property type="match status" value="1"/>
</dbReference>
<reference evidence="11 12" key="1">
    <citation type="submission" date="2020-06" db="EMBL/GenBank/DDBJ databases">
        <title>Mogibacterium timidum strain W9173 genomic sequence.</title>
        <authorList>
            <person name="Wade W.G."/>
            <person name="Johnston C.D."/>
            <person name="Chen T."/>
            <person name="Dewhirst F.E."/>
        </authorList>
    </citation>
    <scope>NUCLEOTIDE SEQUENCE [LARGE SCALE GENOMIC DNA]</scope>
    <source>
        <strain evidence="11 12">W9173</strain>
    </source>
</reference>
<sequence>MSTKTKRNRWDPNSIRAISLMYFMIFAGIILLMIWFMQSFFMNNYYERMMAREAQNTANKLGNYYSTNKGNFDEYARKAAERNGLYIRLDTKTSTSEYGNGGFAPDDSSKYLFEISNAKEKLEESSLGTVSLTIADKGKDASRLVYATYLGSRSDSTILYMIAPLYPVQSTISILRSQLLYITFITLMIASMLAIIMSTWLSLPIAGITRSAVELSNGNYNVKFNGGMFTETNELAKTLNKASYEMQKTDSYQRDLIANVSHDLKTPLTMIKSYAEMINDISGDNPEKRAEHLAVIISETDRLNKLVTDMLSVSRLQSNSAEINMTKFDIVKAASEVEETFEVLNQQEGYNITFSKCRSAYVYGDYDKLKQVMANLISNAVKYCGEDRYIHIELKKVGRSVRFDVIDHGDGIAAEEISHVWERYYRTSANRNRNIEGTGLGLSIVKGILSLHNANYGVESEEGNGSDFWFELNTVRK</sequence>
<evidence type="ECO:0000256" key="5">
    <source>
        <dbReference type="ARBA" id="ARBA00022679"/>
    </source>
</evidence>
<evidence type="ECO:0000313" key="12">
    <source>
        <dbReference type="Proteomes" id="UP000526307"/>
    </source>
</evidence>
<dbReference type="InterPro" id="IPR004358">
    <property type="entry name" value="Sig_transdc_His_kin-like_C"/>
</dbReference>
<dbReference type="Proteomes" id="UP000526307">
    <property type="component" value="Unassembled WGS sequence"/>
</dbReference>
<protein>
    <recommendedName>
        <fullName evidence="3">histidine kinase</fullName>
        <ecNumber evidence="3">2.7.13.3</ecNumber>
    </recommendedName>
</protein>
<feature type="transmembrane region" description="Helical" evidence="9">
    <location>
        <begin position="20"/>
        <end position="42"/>
    </location>
</feature>
<dbReference type="InterPro" id="IPR003661">
    <property type="entry name" value="HisK_dim/P_dom"/>
</dbReference>
<dbReference type="InterPro" id="IPR050351">
    <property type="entry name" value="BphY/WalK/GraS-like"/>
</dbReference>
<dbReference type="InterPro" id="IPR036097">
    <property type="entry name" value="HisK_dim/P_sf"/>
</dbReference>
<evidence type="ECO:0000256" key="7">
    <source>
        <dbReference type="ARBA" id="ARBA00023012"/>
    </source>
</evidence>
<dbReference type="InterPro" id="IPR003594">
    <property type="entry name" value="HATPase_dom"/>
</dbReference>
<dbReference type="EMBL" id="JABXYR010000001">
    <property type="protein sequence ID" value="NWO23015.1"/>
    <property type="molecule type" value="Genomic_DNA"/>
</dbReference>
<keyword evidence="9" id="KW-0812">Transmembrane</keyword>
<evidence type="ECO:0000256" key="9">
    <source>
        <dbReference type="SAM" id="Phobius"/>
    </source>
</evidence>
<dbReference type="RefSeq" id="WP_178978247.1">
    <property type="nucleotide sequence ID" value="NZ_CAUVNY010000040.1"/>
</dbReference>
<keyword evidence="6 11" id="KW-0418">Kinase</keyword>
<dbReference type="GO" id="GO:0005886">
    <property type="term" value="C:plasma membrane"/>
    <property type="evidence" value="ECO:0007669"/>
    <property type="project" value="TreeGrafter"/>
</dbReference>
<dbReference type="Gene3D" id="3.30.565.10">
    <property type="entry name" value="Histidine kinase-like ATPase, C-terminal domain"/>
    <property type="match status" value="1"/>
</dbReference>
<keyword evidence="8 9" id="KW-0472">Membrane</keyword>
<gene>
    <name evidence="11" type="ORF">HW270_02830</name>
</gene>
<proteinExistence type="predicted"/>
<organism evidence="11 12">
    <name type="scientific">Mogibacterium timidum</name>
    <dbReference type="NCBI Taxonomy" id="35519"/>
    <lineage>
        <taxon>Bacteria</taxon>
        <taxon>Bacillati</taxon>
        <taxon>Bacillota</taxon>
        <taxon>Clostridia</taxon>
        <taxon>Peptostreptococcales</taxon>
        <taxon>Anaerovoracaceae</taxon>
        <taxon>Mogibacterium</taxon>
    </lineage>
</organism>
<evidence type="ECO:0000256" key="4">
    <source>
        <dbReference type="ARBA" id="ARBA00022553"/>
    </source>
</evidence>
<dbReference type="EC" id="2.7.13.3" evidence="3"/>
<dbReference type="PANTHER" id="PTHR45453:SF1">
    <property type="entry name" value="PHOSPHATE REGULON SENSOR PROTEIN PHOR"/>
    <property type="match status" value="1"/>
</dbReference>
<dbReference type="SUPFAM" id="SSF55874">
    <property type="entry name" value="ATPase domain of HSP90 chaperone/DNA topoisomerase II/histidine kinase"/>
    <property type="match status" value="1"/>
</dbReference>
<evidence type="ECO:0000256" key="2">
    <source>
        <dbReference type="ARBA" id="ARBA00004370"/>
    </source>
</evidence>
<dbReference type="Gene3D" id="6.10.340.10">
    <property type="match status" value="1"/>
</dbReference>
<evidence type="ECO:0000313" key="11">
    <source>
        <dbReference type="EMBL" id="NWO23015.1"/>
    </source>
</evidence>
<dbReference type="GO" id="GO:0000155">
    <property type="term" value="F:phosphorelay sensor kinase activity"/>
    <property type="evidence" value="ECO:0007669"/>
    <property type="project" value="InterPro"/>
</dbReference>
<dbReference type="CDD" id="cd00082">
    <property type="entry name" value="HisKA"/>
    <property type="match status" value="1"/>
</dbReference>
<dbReference type="GO" id="GO:0004721">
    <property type="term" value="F:phosphoprotein phosphatase activity"/>
    <property type="evidence" value="ECO:0007669"/>
    <property type="project" value="TreeGrafter"/>
</dbReference>
<dbReference type="Pfam" id="PF00512">
    <property type="entry name" value="HisKA"/>
    <property type="match status" value="1"/>
</dbReference>
<comment type="caution">
    <text evidence="11">The sequence shown here is derived from an EMBL/GenBank/DDBJ whole genome shotgun (WGS) entry which is preliminary data.</text>
</comment>
<keyword evidence="7" id="KW-0902">Two-component regulatory system</keyword>
<dbReference type="SMART" id="SM00387">
    <property type="entry name" value="HATPase_c"/>
    <property type="match status" value="1"/>
</dbReference>
<dbReference type="InterPro" id="IPR005467">
    <property type="entry name" value="His_kinase_dom"/>
</dbReference>
<keyword evidence="4" id="KW-0597">Phosphoprotein</keyword>
<evidence type="ECO:0000256" key="6">
    <source>
        <dbReference type="ARBA" id="ARBA00022777"/>
    </source>
</evidence>
<dbReference type="Pfam" id="PF02518">
    <property type="entry name" value="HATPase_c"/>
    <property type="match status" value="1"/>
</dbReference>
<keyword evidence="12" id="KW-1185">Reference proteome</keyword>
<evidence type="ECO:0000259" key="10">
    <source>
        <dbReference type="PROSITE" id="PS50109"/>
    </source>
</evidence>
<evidence type="ECO:0000256" key="8">
    <source>
        <dbReference type="ARBA" id="ARBA00023136"/>
    </source>
</evidence>
<comment type="subcellular location">
    <subcellularLocation>
        <location evidence="2">Membrane</location>
    </subcellularLocation>
</comment>
<feature type="domain" description="Histidine kinase" evidence="10">
    <location>
        <begin position="259"/>
        <end position="476"/>
    </location>
</feature>
<dbReference type="FunFam" id="1.10.287.130:FF:000001">
    <property type="entry name" value="Two-component sensor histidine kinase"/>
    <property type="match status" value="1"/>
</dbReference>
<keyword evidence="5" id="KW-0808">Transferase</keyword>
<dbReference type="InterPro" id="IPR036890">
    <property type="entry name" value="HATPase_C_sf"/>
</dbReference>
<keyword evidence="9" id="KW-1133">Transmembrane helix</keyword>
<name>A0A7Y9B0M5_9FIRM</name>
<dbReference type="Gene3D" id="1.10.287.130">
    <property type="match status" value="1"/>
</dbReference>
<comment type="catalytic activity">
    <reaction evidence="1">
        <text>ATP + protein L-histidine = ADP + protein N-phospho-L-histidine.</text>
        <dbReference type="EC" id="2.7.13.3"/>
    </reaction>
</comment>
<dbReference type="PROSITE" id="PS50109">
    <property type="entry name" value="HIS_KIN"/>
    <property type="match status" value="1"/>
</dbReference>
<dbReference type="AlphaFoldDB" id="A0A7Y9B0M5"/>
<dbReference type="PANTHER" id="PTHR45453">
    <property type="entry name" value="PHOSPHATE REGULON SENSOR PROTEIN PHOR"/>
    <property type="match status" value="1"/>
</dbReference>
<evidence type="ECO:0000256" key="3">
    <source>
        <dbReference type="ARBA" id="ARBA00012438"/>
    </source>
</evidence>
<dbReference type="GO" id="GO:0016036">
    <property type="term" value="P:cellular response to phosphate starvation"/>
    <property type="evidence" value="ECO:0007669"/>
    <property type="project" value="TreeGrafter"/>
</dbReference>
<evidence type="ECO:0000256" key="1">
    <source>
        <dbReference type="ARBA" id="ARBA00000085"/>
    </source>
</evidence>
<dbReference type="PRINTS" id="PR00344">
    <property type="entry name" value="BCTRLSENSOR"/>
</dbReference>
<dbReference type="SUPFAM" id="SSF47384">
    <property type="entry name" value="Homodimeric domain of signal transducing histidine kinase"/>
    <property type="match status" value="1"/>
</dbReference>
<accession>A0A7Y9B0M5</accession>
<feature type="transmembrane region" description="Helical" evidence="9">
    <location>
        <begin position="179"/>
        <end position="201"/>
    </location>
</feature>
<dbReference type="SMART" id="SM00388">
    <property type="entry name" value="HisKA"/>
    <property type="match status" value="1"/>
</dbReference>